<dbReference type="SUPFAM" id="SSF47413">
    <property type="entry name" value="lambda repressor-like DNA-binding domains"/>
    <property type="match status" value="1"/>
</dbReference>
<dbReference type="Proteomes" id="UP000539175">
    <property type="component" value="Unassembled WGS sequence"/>
</dbReference>
<comment type="caution">
    <text evidence="2">The sequence shown here is derived from an EMBL/GenBank/DDBJ whole genome shotgun (WGS) entry which is preliminary data.</text>
</comment>
<proteinExistence type="predicted"/>
<dbReference type="RefSeq" id="WP_184798564.1">
    <property type="nucleotide sequence ID" value="NZ_JACIIZ010000003.1"/>
</dbReference>
<dbReference type="GO" id="GO:0045892">
    <property type="term" value="P:negative regulation of DNA-templated transcription"/>
    <property type="evidence" value="ECO:0007669"/>
    <property type="project" value="InterPro"/>
</dbReference>
<dbReference type="AlphaFoldDB" id="A0A7X0AV91"/>
<dbReference type="CDD" id="cd00093">
    <property type="entry name" value="HTH_XRE"/>
    <property type="match status" value="1"/>
</dbReference>
<accession>A0A7X0AV91</accession>
<dbReference type="PROSITE" id="PS50943">
    <property type="entry name" value="HTH_CROC1"/>
    <property type="match status" value="1"/>
</dbReference>
<dbReference type="Pfam" id="PF07022">
    <property type="entry name" value="Phage_CI_repr"/>
    <property type="match status" value="1"/>
</dbReference>
<dbReference type="EMBL" id="JACIIZ010000003">
    <property type="protein sequence ID" value="MBB6250713.1"/>
    <property type="molecule type" value="Genomic_DNA"/>
</dbReference>
<name>A0A7X0AV91_9PROT</name>
<dbReference type="InterPro" id="IPR010982">
    <property type="entry name" value="Lambda_DNA-bd_dom_sf"/>
</dbReference>
<dbReference type="GO" id="GO:0003677">
    <property type="term" value="F:DNA binding"/>
    <property type="evidence" value="ECO:0007669"/>
    <property type="project" value="InterPro"/>
</dbReference>
<gene>
    <name evidence="2" type="ORF">FHS74_001258</name>
</gene>
<protein>
    <submittedName>
        <fullName evidence="2">Transcriptional regulator with XRE-family HTH domain</fullName>
    </submittedName>
</protein>
<dbReference type="InterPro" id="IPR001387">
    <property type="entry name" value="Cro/C1-type_HTH"/>
</dbReference>
<evidence type="ECO:0000313" key="2">
    <source>
        <dbReference type="EMBL" id="MBB6250713.1"/>
    </source>
</evidence>
<keyword evidence="3" id="KW-1185">Reference proteome</keyword>
<evidence type="ECO:0000313" key="3">
    <source>
        <dbReference type="Proteomes" id="UP000539175"/>
    </source>
</evidence>
<organism evidence="2 3">
    <name type="scientific">Nitrospirillum iridis</name>
    <dbReference type="NCBI Taxonomy" id="765888"/>
    <lineage>
        <taxon>Bacteria</taxon>
        <taxon>Pseudomonadati</taxon>
        <taxon>Pseudomonadota</taxon>
        <taxon>Alphaproteobacteria</taxon>
        <taxon>Rhodospirillales</taxon>
        <taxon>Azospirillaceae</taxon>
        <taxon>Nitrospirillum</taxon>
    </lineage>
</organism>
<dbReference type="InterPro" id="IPR010744">
    <property type="entry name" value="Phage_CI_N"/>
</dbReference>
<feature type="domain" description="HTH cro/C1-type" evidence="1">
    <location>
        <begin position="25"/>
        <end position="67"/>
    </location>
</feature>
<evidence type="ECO:0000259" key="1">
    <source>
        <dbReference type="PROSITE" id="PS50943"/>
    </source>
</evidence>
<dbReference type="SMART" id="SM00530">
    <property type="entry name" value="HTH_XRE"/>
    <property type="match status" value="1"/>
</dbReference>
<dbReference type="Gene3D" id="1.10.260.40">
    <property type="entry name" value="lambda repressor-like DNA-binding domains"/>
    <property type="match status" value="1"/>
</dbReference>
<sequence>MAQILKPKNAFAERLIAARGAMHRAEAAKALGIHIGTMGGYERGTSFPPHSFLVAIRALYGISLDWLITGAGEMRPSAAQPPAPDHAGQQPPLDRGRLSLILANFIEATRREPAMLSQSPQELAAWIIEGYEWLAKAPSS</sequence>
<reference evidence="2 3" key="1">
    <citation type="submission" date="2020-08" db="EMBL/GenBank/DDBJ databases">
        <title>Genomic Encyclopedia of Type Strains, Phase IV (KMG-IV): sequencing the most valuable type-strain genomes for metagenomic binning, comparative biology and taxonomic classification.</title>
        <authorList>
            <person name="Goeker M."/>
        </authorList>
    </citation>
    <scope>NUCLEOTIDE SEQUENCE [LARGE SCALE GENOMIC DNA]</scope>
    <source>
        <strain evidence="2 3">DSM 22198</strain>
    </source>
</reference>